<evidence type="ECO:0000313" key="6">
    <source>
        <dbReference type="EMBL" id="KAF9548065.1"/>
    </source>
</evidence>
<dbReference type="EMBL" id="JAAAXW010000034">
    <property type="protein sequence ID" value="KAF9548065.1"/>
    <property type="molecule type" value="Genomic_DNA"/>
</dbReference>
<name>A0A9P6FD75_9FUNG</name>
<organism evidence="6 7">
    <name type="scientific">Mortierella hygrophila</name>
    <dbReference type="NCBI Taxonomy" id="979708"/>
    <lineage>
        <taxon>Eukaryota</taxon>
        <taxon>Fungi</taxon>
        <taxon>Fungi incertae sedis</taxon>
        <taxon>Mucoromycota</taxon>
        <taxon>Mortierellomycotina</taxon>
        <taxon>Mortierellomycetes</taxon>
        <taxon>Mortierellales</taxon>
        <taxon>Mortierellaceae</taxon>
        <taxon>Mortierella</taxon>
    </lineage>
</organism>
<evidence type="ECO:0000256" key="4">
    <source>
        <dbReference type="SAM" id="SignalP"/>
    </source>
</evidence>
<dbReference type="Proteomes" id="UP000723463">
    <property type="component" value="Unassembled WGS sequence"/>
</dbReference>
<dbReference type="Pfam" id="PF20147">
    <property type="entry name" value="Crinkler"/>
    <property type="match status" value="1"/>
</dbReference>
<dbReference type="GO" id="GO:0005576">
    <property type="term" value="C:extracellular region"/>
    <property type="evidence" value="ECO:0007669"/>
    <property type="project" value="UniProtKB-SubCell"/>
</dbReference>
<feature type="domain" description="Crinkler effector protein N-terminal" evidence="5">
    <location>
        <begin position="23"/>
        <end position="54"/>
    </location>
</feature>
<comment type="subcellular location">
    <subcellularLocation>
        <location evidence="1">Host cell</location>
    </subcellularLocation>
    <subcellularLocation>
        <location evidence="2">Secreted</location>
    </subcellularLocation>
</comment>
<feature type="chain" id="PRO_5040354838" description="Crinkler effector protein N-terminal domain-containing protein" evidence="4">
    <location>
        <begin position="27"/>
        <end position="146"/>
    </location>
</feature>
<dbReference type="GO" id="GO:0043657">
    <property type="term" value="C:host cell"/>
    <property type="evidence" value="ECO:0007669"/>
    <property type="project" value="UniProtKB-SubCell"/>
</dbReference>
<evidence type="ECO:0000259" key="5">
    <source>
        <dbReference type="Pfam" id="PF20147"/>
    </source>
</evidence>
<keyword evidence="4" id="KW-0732">Signal</keyword>
<sequence>MPRRQHHDRQSSNLFLPALLMATAFPVEILPSDTVRKLKDLIKDRKPIDFEHSDEPHSADCVVYRVVNNDGKAYALKTFKNDGSGRNFQYEINMLDAAEKHDHLIKHFGVVNDPSGKSPLFELYRLLSRASQPDLTELSSSPIDHI</sequence>
<comment type="caution">
    <text evidence="6">The sequence shown here is derived from an EMBL/GenBank/DDBJ whole genome shotgun (WGS) entry which is preliminary data.</text>
</comment>
<keyword evidence="7" id="KW-1185">Reference proteome</keyword>
<evidence type="ECO:0000256" key="3">
    <source>
        <dbReference type="ARBA" id="ARBA00022525"/>
    </source>
</evidence>
<evidence type="ECO:0000313" key="7">
    <source>
        <dbReference type="Proteomes" id="UP000723463"/>
    </source>
</evidence>
<accession>A0A9P6FD75</accession>
<keyword evidence="3" id="KW-0964">Secreted</keyword>
<gene>
    <name evidence="6" type="ORF">EC957_007348</name>
</gene>
<evidence type="ECO:0000256" key="1">
    <source>
        <dbReference type="ARBA" id="ARBA00004340"/>
    </source>
</evidence>
<evidence type="ECO:0000256" key="2">
    <source>
        <dbReference type="ARBA" id="ARBA00004613"/>
    </source>
</evidence>
<dbReference type="InterPro" id="IPR045379">
    <property type="entry name" value="Crinkler_N"/>
</dbReference>
<dbReference type="AlphaFoldDB" id="A0A9P6FD75"/>
<dbReference type="SUPFAM" id="SSF56112">
    <property type="entry name" value="Protein kinase-like (PK-like)"/>
    <property type="match status" value="1"/>
</dbReference>
<proteinExistence type="predicted"/>
<feature type="signal peptide" evidence="4">
    <location>
        <begin position="1"/>
        <end position="26"/>
    </location>
</feature>
<reference evidence="6" key="1">
    <citation type="journal article" date="2020" name="Fungal Divers.">
        <title>Resolving the Mortierellaceae phylogeny through synthesis of multi-gene phylogenetics and phylogenomics.</title>
        <authorList>
            <person name="Vandepol N."/>
            <person name="Liber J."/>
            <person name="Desiro A."/>
            <person name="Na H."/>
            <person name="Kennedy M."/>
            <person name="Barry K."/>
            <person name="Grigoriev I.V."/>
            <person name="Miller A.N."/>
            <person name="O'Donnell K."/>
            <person name="Stajich J.E."/>
            <person name="Bonito G."/>
        </authorList>
    </citation>
    <scope>NUCLEOTIDE SEQUENCE</scope>
    <source>
        <strain evidence="6">NRRL 2591</strain>
    </source>
</reference>
<protein>
    <recommendedName>
        <fullName evidence="5">Crinkler effector protein N-terminal domain-containing protein</fullName>
    </recommendedName>
</protein>
<dbReference type="InterPro" id="IPR011009">
    <property type="entry name" value="Kinase-like_dom_sf"/>
</dbReference>